<reference evidence="2 3" key="1">
    <citation type="submission" date="2019-03" db="EMBL/GenBank/DDBJ databases">
        <title>First draft genome of Liparis tanakae, snailfish: a comprehensive survey of snailfish specific genes.</title>
        <authorList>
            <person name="Kim W."/>
            <person name="Song I."/>
            <person name="Jeong J.-H."/>
            <person name="Kim D."/>
            <person name="Kim S."/>
            <person name="Ryu S."/>
            <person name="Song J.Y."/>
            <person name="Lee S.K."/>
        </authorList>
    </citation>
    <scope>NUCLEOTIDE SEQUENCE [LARGE SCALE GENOMIC DNA]</scope>
    <source>
        <tissue evidence="2">Muscle</tissue>
    </source>
</reference>
<feature type="compositionally biased region" description="Gly residues" evidence="1">
    <location>
        <begin position="1"/>
        <end position="11"/>
    </location>
</feature>
<organism evidence="2 3">
    <name type="scientific">Liparis tanakae</name>
    <name type="common">Tanaka's snailfish</name>
    <dbReference type="NCBI Taxonomy" id="230148"/>
    <lineage>
        <taxon>Eukaryota</taxon>
        <taxon>Metazoa</taxon>
        <taxon>Chordata</taxon>
        <taxon>Craniata</taxon>
        <taxon>Vertebrata</taxon>
        <taxon>Euteleostomi</taxon>
        <taxon>Actinopterygii</taxon>
        <taxon>Neopterygii</taxon>
        <taxon>Teleostei</taxon>
        <taxon>Neoteleostei</taxon>
        <taxon>Acanthomorphata</taxon>
        <taxon>Eupercaria</taxon>
        <taxon>Perciformes</taxon>
        <taxon>Cottioidei</taxon>
        <taxon>Cottales</taxon>
        <taxon>Liparidae</taxon>
        <taxon>Liparis</taxon>
    </lineage>
</organism>
<proteinExistence type="predicted"/>
<feature type="region of interest" description="Disordered" evidence="1">
    <location>
        <begin position="132"/>
        <end position="165"/>
    </location>
</feature>
<protein>
    <submittedName>
        <fullName evidence="2">Uncharacterized protein</fullName>
    </submittedName>
</protein>
<evidence type="ECO:0000313" key="3">
    <source>
        <dbReference type="Proteomes" id="UP000314294"/>
    </source>
</evidence>
<keyword evidence="3" id="KW-1185">Reference proteome</keyword>
<evidence type="ECO:0000256" key="1">
    <source>
        <dbReference type="SAM" id="MobiDB-lite"/>
    </source>
</evidence>
<feature type="region of interest" description="Disordered" evidence="1">
    <location>
        <begin position="1"/>
        <end position="24"/>
    </location>
</feature>
<comment type="caution">
    <text evidence="2">The sequence shown here is derived from an EMBL/GenBank/DDBJ whole genome shotgun (WGS) entry which is preliminary data.</text>
</comment>
<name>A0A4Z2FT28_9TELE</name>
<evidence type="ECO:0000313" key="2">
    <source>
        <dbReference type="EMBL" id="TNN44319.1"/>
    </source>
</evidence>
<dbReference type="Proteomes" id="UP000314294">
    <property type="component" value="Unassembled WGS sequence"/>
</dbReference>
<sequence length="165" mass="17671">MALGFFGGSPRGRGEKNRSCSGSQLARRGAISRLRVRQSVTVGRSAAPAVGQQFMSLSECFSDCQTLPPTLKPQPGPLPLLPIQGCEPVTPSASRPTCSPFVCSPLFSKKPTEALILLSVPCRRSPPENLRVTRGQRRATEASGIWGPAPIDLMPRSQYRPSAEA</sequence>
<accession>A0A4Z2FT28</accession>
<dbReference type="EMBL" id="SRLO01000912">
    <property type="protein sequence ID" value="TNN44319.1"/>
    <property type="molecule type" value="Genomic_DNA"/>
</dbReference>
<gene>
    <name evidence="2" type="ORF">EYF80_045482</name>
</gene>
<dbReference type="AlphaFoldDB" id="A0A4Z2FT28"/>